<organism evidence="10 11">
    <name type="scientific">Coemansia brasiliensis</name>
    <dbReference type="NCBI Taxonomy" id="2650707"/>
    <lineage>
        <taxon>Eukaryota</taxon>
        <taxon>Fungi</taxon>
        <taxon>Fungi incertae sedis</taxon>
        <taxon>Zoopagomycota</taxon>
        <taxon>Kickxellomycotina</taxon>
        <taxon>Kickxellomycetes</taxon>
        <taxon>Kickxellales</taxon>
        <taxon>Kickxellaceae</taxon>
        <taxon>Coemansia</taxon>
    </lineage>
</organism>
<dbReference type="SUPFAM" id="SSF103473">
    <property type="entry name" value="MFS general substrate transporter"/>
    <property type="match status" value="1"/>
</dbReference>
<feature type="transmembrane region" description="Helical" evidence="8">
    <location>
        <begin position="272"/>
        <end position="295"/>
    </location>
</feature>
<feature type="transmembrane region" description="Helical" evidence="8">
    <location>
        <begin position="343"/>
        <end position="363"/>
    </location>
</feature>
<evidence type="ECO:0000259" key="9">
    <source>
        <dbReference type="PROSITE" id="PS50850"/>
    </source>
</evidence>
<feature type="transmembrane region" description="Helical" evidence="8">
    <location>
        <begin position="400"/>
        <end position="427"/>
    </location>
</feature>
<feature type="transmembrane region" description="Helical" evidence="8">
    <location>
        <begin position="433"/>
        <end position="454"/>
    </location>
</feature>
<feature type="domain" description="Major facilitator superfamily (MFS) profile" evidence="9">
    <location>
        <begin position="17"/>
        <end position="458"/>
    </location>
</feature>
<dbReference type="PROSITE" id="PS50850">
    <property type="entry name" value="MFS"/>
    <property type="match status" value="1"/>
</dbReference>
<evidence type="ECO:0000256" key="2">
    <source>
        <dbReference type="ARBA" id="ARBA00010992"/>
    </source>
</evidence>
<dbReference type="AlphaFoldDB" id="A0A9W8I9K4"/>
<feature type="transmembrane region" description="Helical" evidence="8">
    <location>
        <begin position="122"/>
        <end position="142"/>
    </location>
</feature>
<comment type="subcellular location">
    <subcellularLocation>
        <location evidence="1">Membrane</location>
        <topology evidence="1">Multi-pass membrane protein</topology>
    </subcellularLocation>
</comment>
<dbReference type="Pfam" id="PF00083">
    <property type="entry name" value="Sugar_tr"/>
    <property type="match status" value="1"/>
</dbReference>
<evidence type="ECO:0000313" key="10">
    <source>
        <dbReference type="EMBL" id="KAJ2851402.1"/>
    </source>
</evidence>
<keyword evidence="3 7" id="KW-0813">Transport</keyword>
<protein>
    <submittedName>
        <fullName evidence="10">Bifunctional purine biosynthesis protein PurH</fullName>
    </submittedName>
</protein>
<name>A0A9W8I9K4_9FUNG</name>
<sequence>MPVDSRTLGLTGFQAYCMALAAIGSFNFGWNIGSVNIPGDVLQNCVTGRKYYGPFPSCIYVGSNVAWGVITGSYALGAFLGAVASNPVIDRKGYKFTLSWFALLNVAGALLLSLTTKLPQFIVGRVVVGVAAGAANNALSTYVSDIATPRSRTVMGGSVQVATNMGIMVDNAIALGLAPPPRWRVLFSLTGAFGLLNFILFPFARESPKWLISKGQLEEARISLAKFRKGAYIDDEFNEMVEVDRLNKERTSNVNVWELICGRTPDNLRHQLLCVSSLLFFQQFSGINAVIFYSTSIINQSTKSNPADIPTLAQILSFLISVAALVFTVLGMGLGAYFGRRTLLIFSHMMMAIFSAIIVPGTIRGVTALVVTAVFCFNAFFNVGVGPIPWATAGEMTPRYAMTAMSGIGTGIGYVSTFAIGVLFPAINNWWGNYTFIFFLCWNVAAAIFVYFFVPETRDRPIEETVAKHSCGIHIVLGSKYSVIPIDHKAETAQLGRASTVEESLLDGGSSYSEVSG</sequence>
<evidence type="ECO:0000256" key="5">
    <source>
        <dbReference type="ARBA" id="ARBA00022989"/>
    </source>
</evidence>
<feature type="transmembrane region" description="Helical" evidence="8">
    <location>
        <begin position="65"/>
        <end position="84"/>
    </location>
</feature>
<dbReference type="NCBIfam" id="TIGR00879">
    <property type="entry name" value="SP"/>
    <property type="match status" value="1"/>
</dbReference>
<comment type="similarity">
    <text evidence="2 7">Belongs to the major facilitator superfamily. Sugar transporter (TC 2.A.1.1) family.</text>
</comment>
<dbReference type="PANTHER" id="PTHR23503:SF8">
    <property type="entry name" value="FACILITATED GLUCOSE TRANSPORTER PROTEIN 1"/>
    <property type="match status" value="1"/>
</dbReference>
<proteinExistence type="inferred from homology"/>
<dbReference type="OrthoDB" id="4540492at2759"/>
<evidence type="ECO:0000256" key="8">
    <source>
        <dbReference type="SAM" id="Phobius"/>
    </source>
</evidence>
<feature type="transmembrane region" description="Helical" evidence="8">
    <location>
        <begin position="369"/>
        <end position="388"/>
    </location>
</feature>
<dbReference type="InterPro" id="IPR003663">
    <property type="entry name" value="Sugar/inositol_transpt"/>
</dbReference>
<evidence type="ECO:0000256" key="4">
    <source>
        <dbReference type="ARBA" id="ARBA00022692"/>
    </source>
</evidence>
<feature type="transmembrane region" description="Helical" evidence="8">
    <location>
        <begin position="315"/>
        <end position="336"/>
    </location>
</feature>
<evidence type="ECO:0000256" key="1">
    <source>
        <dbReference type="ARBA" id="ARBA00004141"/>
    </source>
</evidence>
<dbReference type="InterPro" id="IPR005828">
    <property type="entry name" value="MFS_sugar_transport-like"/>
</dbReference>
<dbReference type="InterPro" id="IPR036259">
    <property type="entry name" value="MFS_trans_sf"/>
</dbReference>
<dbReference type="PRINTS" id="PR00171">
    <property type="entry name" value="SUGRTRNSPORT"/>
</dbReference>
<accession>A0A9W8I9K4</accession>
<feature type="transmembrane region" description="Helical" evidence="8">
    <location>
        <begin position="7"/>
        <end position="30"/>
    </location>
</feature>
<keyword evidence="4 8" id="KW-0812">Transmembrane</keyword>
<feature type="transmembrane region" description="Helical" evidence="8">
    <location>
        <begin position="183"/>
        <end position="204"/>
    </location>
</feature>
<dbReference type="InterPro" id="IPR020846">
    <property type="entry name" value="MFS_dom"/>
</dbReference>
<evidence type="ECO:0000256" key="7">
    <source>
        <dbReference type="RuleBase" id="RU003346"/>
    </source>
</evidence>
<keyword evidence="11" id="KW-1185">Reference proteome</keyword>
<dbReference type="GO" id="GO:0016020">
    <property type="term" value="C:membrane"/>
    <property type="evidence" value="ECO:0007669"/>
    <property type="project" value="UniProtKB-SubCell"/>
</dbReference>
<feature type="transmembrane region" description="Helical" evidence="8">
    <location>
        <begin position="96"/>
        <end position="116"/>
    </location>
</feature>
<gene>
    <name evidence="10" type="primary">HGT20_3</name>
    <name evidence="10" type="ORF">IWW36_001169</name>
</gene>
<evidence type="ECO:0000256" key="6">
    <source>
        <dbReference type="ARBA" id="ARBA00023136"/>
    </source>
</evidence>
<comment type="caution">
    <text evidence="10">The sequence shown here is derived from an EMBL/GenBank/DDBJ whole genome shotgun (WGS) entry which is preliminary data.</text>
</comment>
<dbReference type="Proteomes" id="UP001139887">
    <property type="component" value="Unassembled WGS sequence"/>
</dbReference>
<evidence type="ECO:0000313" key="11">
    <source>
        <dbReference type="Proteomes" id="UP001139887"/>
    </source>
</evidence>
<dbReference type="GO" id="GO:0015149">
    <property type="term" value="F:hexose transmembrane transporter activity"/>
    <property type="evidence" value="ECO:0007669"/>
    <property type="project" value="TreeGrafter"/>
</dbReference>
<dbReference type="Gene3D" id="1.20.1250.20">
    <property type="entry name" value="MFS general substrate transporter like domains"/>
    <property type="match status" value="1"/>
</dbReference>
<reference evidence="10" key="1">
    <citation type="submission" date="2022-07" db="EMBL/GenBank/DDBJ databases">
        <title>Phylogenomic reconstructions and comparative analyses of Kickxellomycotina fungi.</title>
        <authorList>
            <person name="Reynolds N.K."/>
            <person name="Stajich J.E."/>
            <person name="Barry K."/>
            <person name="Grigoriev I.V."/>
            <person name="Crous P."/>
            <person name="Smith M.E."/>
        </authorList>
    </citation>
    <scope>NUCLEOTIDE SEQUENCE</scope>
    <source>
        <strain evidence="10">NRRL 1566</strain>
    </source>
</reference>
<dbReference type="EMBL" id="JANBUW010000013">
    <property type="protein sequence ID" value="KAJ2851402.1"/>
    <property type="molecule type" value="Genomic_DNA"/>
</dbReference>
<evidence type="ECO:0000256" key="3">
    <source>
        <dbReference type="ARBA" id="ARBA00022448"/>
    </source>
</evidence>
<dbReference type="InterPro" id="IPR045263">
    <property type="entry name" value="GLUT"/>
</dbReference>
<keyword evidence="6 8" id="KW-0472">Membrane</keyword>
<keyword evidence="5 8" id="KW-1133">Transmembrane helix</keyword>
<dbReference type="PANTHER" id="PTHR23503">
    <property type="entry name" value="SOLUTE CARRIER FAMILY 2"/>
    <property type="match status" value="1"/>
</dbReference>